<dbReference type="InterPro" id="IPR036179">
    <property type="entry name" value="Ig-like_dom_sf"/>
</dbReference>
<dbReference type="Pfam" id="PF07686">
    <property type="entry name" value="V-set"/>
    <property type="match status" value="1"/>
</dbReference>
<evidence type="ECO:0000256" key="2">
    <source>
        <dbReference type="SAM" id="SignalP"/>
    </source>
</evidence>
<evidence type="ECO:0000313" key="4">
    <source>
        <dbReference type="EMBL" id="KAK1791010.1"/>
    </source>
</evidence>
<sequence length="298" mass="33113">MAMRAASWTFPPVFIVAFLTAQANGNHHTHAHAHTHGLGVSSLHASYICPEGANVTLVCTQSGSKAHPMDALQHAWFFTPHMDQRCEHILPRRTHGNRTLGVVHRLQVASFSLTLLELTAADQGRYCCQIVDTLVWSKTNHTMFQHAHSYMLLTVSPRKRQTVHRGHNNSLKCIELDQKVQGNSVAVWLATMVCIIGILCLPLLLVLVYRQRQGPHMSRLIRYLFTLYTGAHELVRMDSEAQGHDNPVFTGGSPRPQYRPVSAILTRQASESGHLLSAPGTPFTPNTHGDVFFPAQGK</sequence>
<dbReference type="PANTHER" id="PTHR44819">
    <property type="entry name" value="V-TYPE IMMUNOGLOBULIN DOMAIN-CONTAINING SUPPRESSOR OF T-CELL ACTIVATION"/>
    <property type="match status" value="1"/>
</dbReference>
<dbReference type="SUPFAM" id="SSF48726">
    <property type="entry name" value="Immunoglobulin"/>
    <property type="match status" value="1"/>
</dbReference>
<dbReference type="Proteomes" id="UP001239994">
    <property type="component" value="Unassembled WGS sequence"/>
</dbReference>
<reference evidence="4" key="1">
    <citation type="submission" date="2023-03" db="EMBL/GenBank/DDBJ databases">
        <title>Electrophorus voltai genome.</title>
        <authorList>
            <person name="Bian C."/>
        </authorList>
    </citation>
    <scope>NUCLEOTIDE SEQUENCE</scope>
    <source>
        <strain evidence="4">CB-2022</strain>
        <tissue evidence="4">Muscle</tissue>
    </source>
</reference>
<keyword evidence="5" id="KW-1185">Reference proteome</keyword>
<dbReference type="InterPro" id="IPR013783">
    <property type="entry name" value="Ig-like_fold"/>
</dbReference>
<name>A0AAD9DQ26_9TELE</name>
<keyword evidence="2" id="KW-0732">Signal</keyword>
<dbReference type="Gene3D" id="2.60.40.10">
    <property type="entry name" value="Immunoglobulins"/>
    <property type="match status" value="1"/>
</dbReference>
<dbReference type="PANTHER" id="PTHR44819:SF1">
    <property type="entry name" value="V-TYPE IMMUNOGLOBULIN DOMAIN-CONTAINING SUPPRESSOR OF T-CELL ACTIVATION"/>
    <property type="match status" value="1"/>
</dbReference>
<feature type="transmembrane region" description="Helical" evidence="1">
    <location>
        <begin position="185"/>
        <end position="209"/>
    </location>
</feature>
<dbReference type="PROSITE" id="PS50835">
    <property type="entry name" value="IG_LIKE"/>
    <property type="match status" value="1"/>
</dbReference>
<evidence type="ECO:0000259" key="3">
    <source>
        <dbReference type="PROSITE" id="PS50835"/>
    </source>
</evidence>
<dbReference type="AlphaFoldDB" id="A0AAD9DQ26"/>
<feature type="domain" description="Ig-like" evidence="3">
    <location>
        <begin position="11"/>
        <end position="130"/>
    </location>
</feature>
<dbReference type="GO" id="GO:0050776">
    <property type="term" value="P:regulation of immune response"/>
    <property type="evidence" value="ECO:0007669"/>
    <property type="project" value="InterPro"/>
</dbReference>
<protein>
    <recommendedName>
        <fullName evidence="3">Ig-like domain-containing protein</fullName>
    </recommendedName>
</protein>
<gene>
    <name evidence="4" type="ORF">P4O66_002060</name>
</gene>
<feature type="signal peptide" evidence="2">
    <location>
        <begin position="1"/>
        <end position="25"/>
    </location>
</feature>
<dbReference type="InterPro" id="IPR007110">
    <property type="entry name" value="Ig-like_dom"/>
</dbReference>
<accession>A0AAD9DQ26</accession>
<keyword evidence="1" id="KW-0812">Transmembrane</keyword>
<feature type="chain" id="PRO_5042086987" description="Ig-like domain-containing protein" evidence="2">
    <location>
        <begin position="26"/>
        <end position="298"/>
    </location>
</feature>
<dbReference type="InterPro" id="IPR042473">
    <property type="entry name" value="VISTA"/>
</dbReference>
<dbReference type="GO" id="GO:0046636">
    <property type="term" value="P:negative regulation of alpha-beta T cell activation"/>
    <property type="evidence" value="ECO:0007669"/>
    <property type="project" value="TreeGrafter"/>
</dbReference>
<comment type="caution">
    <text evidence="4">The sequence shown here is derived from an EMBL/GenBank/DDBJ whole genome shotgun (WGS) entry which is preliminary data.</text>
</comment>
<dbReference type="EMBL" id="JAROKS010000020">
    <property type="protein sequence ID" value="KAK1791010.1"/>
    <property type="molecule type" value="Genomic_DNA"/>
</dbReference>
<evidence type="ECO:0000313" key="5">
    <source>
        <dbReference type="Proteomes" id="UP001239994"/>
    </source>
</evidence>
<proteinExistence type="predicted"/>
<keyword evidence="1" id="KW-0472">Membrane</keyword>
<dbReference type="GO" id="GO:0005886">
    <property type="term" value="C:plasma membrane"/>
    <property type="evidence" value="ECO:0007669"/>
    <property type="project" value="TreeGrafter"/>
</dbReference>
<evidence type="ECO:0000256" key="1">
    <source>
        <dbReference type="SAM" id="Phobius"/>
    </source>
</evidence>
<keyword evidence="1" id="KW-1133">Transmembrane helix</keyword>
<organism evidence="4 5">
    <name type="scientific">Electrophorus voltai</name>
    <dbReference type="NCBI Taxonomy" id="2609070"/>
    <lineage>
        <taxon>Eukaryota</taxon>
        <taxon>Metazoa</taxon>
        <taxon>Chordata</taxon>
        <taxon>Craniata</taxon>
        <taxon>Vertebrata</taxon>
        <taxon>Euteleostomi</taxon>
        <taxon>Actinopterygii</taxon>
        <taxon>Neopterygii</taxon>
        <taxon>Teleostei</taxon>
        <taxon>Ostariophysi</taxon>
        <taxon>Gymnotiformes</taxon>
        <taxon>Gymnotoidei</taxon>
        <taxon>Gymnotidae</taxon>
        <taxon>Electrophorus</taxon>
    </lineage>
</organism>
<dbReference type="InterPro" id="IPR013106">
    <property type="entry name" value="Ig_V-set"/>
</dbReference>